<dbReference type="GO" id="GO:0005886">
    <property type="term" value="C:plasma membrane"/>
    <property type="evidence" value="ECO:0000318"/>
    <property type="project" value="GO_Central"/>
</dbReference>
<evidence type="ECO:0000256" key="5">
    <source>
        <dbReference type="ARBA" id="ARBA00023239"/>
    </source>
</evidence>
<proteinExistence type="inferred from homology"/>
<dbReference type="Gene3D" id="3.10.200.10">
    <property type="entry name" value="Alpha carbonic anhydrase"/>
    <property type="match status" value="1"/>
</dbReference>
<evidence type="ECO:0000256" key="3">
    <source>
        <dbReference type="ARBA" id="ARBA00022723"/>
    </source>
</evidence>
<evidence type="ECO:0000256" key="6">
    <source>
        <dbReference type="ARBA" id="ARBA00048348"/>
    </source>
</evidence>
<evidence type="ECO:0000256" key="2">
    <source>
        <dbReference type="ARBA" id="ARBA00012925"/>
    </source>
</evidence>
<sequence length="241" mass="26907">DGPKNWYQLSSDFSLCAGLKQSPIDLKTLESQYNRNIGDFVFSSAYRNSLNDVSELELLNNGHTFNLDIKYNPGVAIANQPTMNGGGLPGTYLLAGVHGQWGSDDSRGSEHTFKSRQYPLELHLIHYNTKYKSLNEAMAHADGLAVLAVLCQVFSSTIGEILRLVGSVKESGRSVQVKIKPFLLLPQEKGSFFRYPGSLTTPPCSEIVNWTVFRNFAEVKRNEVSTFCCYYHFLNNSIHSN</sequence>
<dbReference type="PANTHER" id="PTHR18952:SF265">
    <property type="entry name" value="CARBONIC ANHYDRASE"/>
    <property type="match status" value="1"/>
</dbReference>
<dbReference type="OrthoDB" id="429145at2759"/>
<keyword evidence="3" id="KW-0479">Metal-binding</keyword>
<dbReference type="STRING" id="6412.T1FY70"/>
<gene>
    <name evidence="9" type="primary">20213768</name>
    <name evidence="8" type="ORF">HELRODRAFT_65386</name>
</gene>
<reference evidence="10" key="1">
    <citation type="submission" date="2012-12" db="EMBL/GenBank/DDBJ databases">
        <authorList>
            <person name="Hellsten U."/>
            <person name="Grimwood J."/>
            <person name="Chapman J.A."/>
            <person name="Shapiro H."/>
            <person name="Aerts A."/>
            <person name="Otillar R.P."/>
            <person name="Terry A.Y."/>
            <person name="Boore J.L."/>
            <person name="Simakov O."/>
            <person name="Marletaz F."/>
            <person name="Cho S.-J."/>
            <person name="Edsinger-Gonzales E."/>
            <person name="Havlak P."/>
            <person name="Kuo D.-H."/>
            <person name="Larsson T."/>
            <person name="Lv J."/>
            <person name="Arendt D."/>
            <person name="Savage R."/>
            <person name="Osoegawa K."/>
            <person name="de Jong P."/>
            <person name="Lindberg D.R."/>
            <person name="Seaver E.C."/>
            <person name="Weisblat D.A."/>
            <person name="Putnam N.H."/>
            <person name="Grigoriev I.V."/>
            <person name="Rokhsar D.S."/>
        </authorList>
    </citation>
    <scope>NUCLEOTIDE SEQUENCE</scope>
</reference>
<comment type="similarity">
    <text evidence="1">Belongs to the alpha-carbonic anhydrase family.</text>
</comment>
<keyword evidence="5" id="KW-0456">Lyase</keyword>
<protein>
    <recommendedName>
        <fullName evidence="2">carbonic anhydrase</fullName>
        <ecNumber evidence="2">4.2.1.1</ecNumber>
    </recommendedName>
</protein>
<evidence type="ECO:0000259" key="7">
    <source>
        <dbReference type="PROSITE" id="PS51144"/>
    </source>
</evidence>
<dbReference type="KEGG" id="hro:HELRODRAFT_65386"/>
<dbReference type="SUPFAM" id="SSF51069">
    <property type="entry name" value="Carbonic anhydrase"/>
    <property type="match status" value="1"/>
</dbReference>
<organism evidence="9 10">
    <name type="scientific">Helobdella robusta</name>
    <name type="common">Californian leech</name>
    <dbReference type="NCBI Taxonomy" id="6412"/>
    <lineage>
        <taxon>Eukaryota</taxon>
        <taxon>Metazoa</taxon>
        <taxon>Spiralia</taxon>
        <taxon>Lophotrochozoa</taxon>
        <taxon>Annelida</taxon>
        <taxon>Clitellata</taxon>
        <taxon>Hirudinea</taxon>
        <taxon>Rhynchobdellida</taxon>
        <taxon>Glossiphoniidae</taxon>
        <taxon>Helobdella</taxon>
    </lineage>
</organism>
<feature type="domain" description="Alpha-carbonic anhydrase" evidence="7">
    <location>
        <begin position="1"/>
        <end position="241"/>
    </location>
</feature>
<name>T1FY70_HELRO</name>
<dbReference type="CTD" id="20213768"/>
<dbReference type="CDD" id="cd00326">
    <property type="entry name" value="alpha_CA"/>
    <property type="match status" value="1"/>
</dbReference>
<evidence type="ECO:0000313" key="9">
    <source>
        <dbReference type="EnsemblMetazoa" id="HelroP65386"/>
    </source>
</evidence>
<dbReference type="eggNOG" id="KOG0382">
    <property type="taxonomic scope" value="Eukaryota"/>
</dbReference>
<evidence type="ECO:0000256" key="4">
    <source>
        <dbReference type="ARBA" id="ARBA00022833"/>
    </source>
</evidence>
<dbReference type="RefSeq" id="XP_009019757.1">
    <property type="nucleotide sequence ID" value="XM_009021509.1"/>
</dbReference>
<dbReference type="InterPro" id="IPR001148">
    <property type="entry name" value="CA_dom"/>
</dbReference>
<reference evidence="8 10" key="2">
    <citation type="journal article" date="2013" name="Nature">
        <title>Insights into bilaterian evolution from three spiralian genomes.</title>
        <authorList>
            <person name="Simakov O."/>
            <person name="Marletaz F."/>
            <person name="Cho S.J."/>
            <person name="Edsinger-Gonzales E."/>
            <person name="Havlak P."/>
            <person name="Hellsten U."/>
            <person name="Kuo D.H."/>
            <person name="Larsson T."/>
            <person name="Lv J."/>
            <person name="Arendt D."/>
            <person name="Savage R."/>
            <person name="Osoegawa K."/>
            <person name="de Jong P."/>
            <person name="Grimwood J."/>
            <person name="Chapman J.A."/>
            <person name="Shapiro H."/>
            <person name="Aerts A."/>
            <person name="Otillar R.P."/>
            <person name="Terry A.Y."/>
            <person name="Boore J.L."/>
            <person name="Grigoriev I.V."/>
            <person name="Lindberg D.R."/>
            <person name="Seaver E.C."/>
            <person name="Weisblat D.A."/>
            <person name="Putnam N.H."/>
            <person name="Rokhsar D.S."/>
        </authorList>
    </citation>
    <scope>NUCLEOTIDE SEQUENCE</scope>
</reference>
<dbReference type="InParanoid" id="T1FY70"/>
<evidence type="ECO:0000256" key="1">
    <source>
        <dbReference type="ARBA" id="ARBA00010718"/>
    </source>
</evidence>
<dbReference type="EC" id="4.2.1.1" evidence="2"/>
<dbReference type="InterPro" id="IPR023561">
    <property type="entry name" value="Carbonic_anhydrase_a-class"/>
</dbReference>
<dbReference type="EMBL" id="KB096742">
    <property type="protein sequence ID" value="ESO02349.1"/>
    <property type="molecule type" value="Genomic_DNA"/>
</dbReference>
<dbReference type="OMA" id="WESSIIM"/>
<dbReference type="PANTHER" id="PTHR18952">
    <property type="entry name" value="CARBONIC ANHYDRASE"/>
    <property type="match status" value="1"/>
</dbReference>
<dbReference type="Proteomes" id="UP000015101">
    <property type="component" value="Unassembled WGS sequence"/>
</dbReference>
<dbReference type="GeneID" id="20213768"/>
<dbReference type="EnsemblMetazoa" id="HelroT65386">
    <property type="protein sequence ID" value="HelroP65386"/>
    <property type="gene ID" value="HelroG65386"/>
</dbReference>
<dbReference type="GO" id="GO:0008270">
    <property type="term" value="F:zinc ion binding"/>
    <property type="evidence" value="ECO:0007669"/>
    <property type="project" value="InterPro"/>
</dbReference>
<dbReference type="AlphaFoldDB" id="T1FY70"/>
<dbReference type="GO" id="GO:0004089">
    <property type="term" value="F:carbonate dehydratase activity"/>
    <property type="evidence" value="ECO:0000318"/>
    <property type="project" value="GO_Central"/>
</dbReference>
<accession>T1FY70</accession>
<keyword evidence="4" id="KW-0862">Zinc</keyword>
<comment type="catalytic activity">
    <reaction evidence="6">
        <text>hydrogencarbonate + H(+) = CO2 + H2O</text>
        <dbReference type="Rhea" id="RHEA:10748"/>
        <dbReference type="ChEBI" id="CHEBI:15377"/>
        <dbReference type="ChEBI" id="CHEBI:15378"/>
        <dbReference type="ChEBI" id="CHEBI:16526"/>
        <dbReference type="ChEBI" id="CHEBI:17544"/>
        <dbReference type="EC" id="4.2.1.1"/>
    </reaction>
</comment>
<dbReference type="HOGENOM" id="CLU_039326_2_1_1"/>
<dbReference type="SMART" id="SM01057">
    <property type="entry name" value="Carb_anhydrase"/>
    <property type="match status" value="1"/>
</dbReference>
<evidence type="ECO:0000313" key="8">
    <source>
        <dbReference type="EMBL" id="ESO02349.1"/>
    </source>
</evidence>
<dbReference type="Pfam" id="PF00194">
    <property type="entry name" value="Carb_anhydrase"/>
    <property type="match status" value="1"/>
</dbReference>
<dbReference type="InterPro" id="IPR036398">
    <property type="entry name" value="CA_dom_sf"/>
</dbReference>
<reference evidence="9" key="3">
    <citation type="submission" date="2015-06" db="UniProtKB">
        <authorList>
            <consortium name="EnsemblMetazoa"/>
        </authorList>
    </citation>
    <scope>IDENTIFICATION</scope>
</reference>
<evidence type="ECO:0000313" key="10">
    <source>
        <dbReference type="Proteomes" id="UP000015101"/>
    </source>
</evidence>
<dbReference type="PROSITE" id="PS51144">
    <property type="entry name" value="ALPHA_CA_2"/>
    <property type="match status" value="1"/>
</dbReference>
<dbReference type="EMBL" id="AMQM01000860">
    <property type="status" value="NOT_ANNOTATED_CDS"/>
    <property type="molecule type" value="Genomic_DNA"/>
</dbReference>
<keyword evidence="10" id="KW-1185">Reference proteome</keyword>